<feature type="region of interest" description="Disordered" evidence="1">
    <location>
        <begin position="450"/>
        <end position="526"/>
    </location>
</feature>
<evidence type="ECO:0008006" key="6">
    <source>
        <dbReference type="Google" id="ProtNLM"/>
    </source>
</evidence>
<accession>A0A5B0N297</accession>
<comment type="caution">
    <text evidence="2">The sequence shown here is derived from an EMBL/GenBank/DDBJ whole genome shotgun (WGS) entry which is preliminary data.</text>
</comment>
<dbReference type="OrthoDB" id="2509522at2759"/>
<dbReference type="Proteomes" id="UP000325313">
    <property type="component" value="Unassembled WGS sequence"/>
</dbReference>
<reference evidence="4 5" key="1">
    <citation type="submission" date="2019-05" db="EMBL/GenBank/DDBJ databases">
        <title>Emergence of the Ug99 lineage of the wheat stem rust pathogen through somatic hybridization.</title>
        <authorList>
            <person name="Li F."/>
            <person name="Upadhyaya N.M."/>
            <person name="Sperschneider J."/>
            <person name="Matny O."/>
            <person name="Nguyen-Phuc H."/>
            <person name="Mago R."/>
            <person name="Raley C."/>
            <person name="Miller M.E."/>
            <person name="Silverstein K.A.T."/>
            <person name="Henningsen E."/>
            <person name="Hirsch C.D."/>
            <person name="Visser B."/>
            <person name="Pretorius Z.A."/>
            <person name="Steffenson B.J."/>
            <person name="Schwessinger B."/>
            <person name="Dodds P.N."/>
            <person name="Figueroa M."/>
        </authorList>
    </citation>
    <scope>NUCLEOTIDE SEQUENCE [LARGE SCALE GENOMIC DNA]</scope>
    <source>
        <strain evidence="3">21-0</strain>
        <strain evidence="2 5">Ug99</strain>
    </source>
</reference>
<dbReference type="EMBL" id="VSWC01000079">
    <property type="protein sequence ID" value="KAA1094167.1"/>
    <property type="molecule type" value="Genomic_DNA"/>
</dbReference>
<keyword evidence="4" id="KW-1185">Reference proteome</keyword>
<feature type="compositionally biased region" description="Basic and acidic residues" evidence="1">
    <location>
        <begin position="516"/>
        <end position="526"/>
    </location>
</feature>
<evidence type="ECO:0000313" key="3">
    <source>
        <dbReference type="EMBL" id="KAA1094167.1"/>
    </source>
</evidence>
<name>A0A5B0N297_PUCGR</name>
<evidence type="ECO:0000313" key="2">
    <source>
        <dbReference type="EMBL" id="KAA1083347.1"/>
    </source>
</evidence>
<sequence>MAPLAPRKITLTQLPTEIKCLIINYLALQTETSVPHPVNEIATPWLNLALVNRNFYELCSAIHWKLVSVRHEEGLRLEQLIHEILPRHAKHVRVLVLEMHNGVLELSRSRNVDPIGIVADTLPRGKLIDILDLCTNLTGLHIEVDLYYVGPEIMSNDLPNAIPTSIHPTAQLSNLTYFYLDDNTPGPEEEGCFREEHLVSLIRDMVHLVHFRLTGHSGFLPPHPLFMETNNIQPVVSPVALHLASLKSLKIIDLTVSSCFNSSWSKIEWKGALEAIVLHDIPQVSFGVLHSFCSLFAESLVSLSLCDVPLSASHNGRYTRLPALELKHVFRLPKLEKLSVFTPYSTEFLRLFRECRHITKINLVANRQIRPSDLKLLINHDDPIWTHLKSLVVQVVHVGKGRYRPNEITDLVSHCSKVGVKVECGYNPNHRNRLFECYQMRQINVHVWNPEESSASESEDESDGEVGVVGDGDWEGDWEDDWEDDLQGDIQGEREGNHVNQNEVHNDNQIEIESEDPIHSEENGIS</sequence>
<evidence type="ECO:0000313" key="4">
    <source>
        <dbReference type="Proteomes" id="UP000324748"/>
    </source>
</evidence>
<organism evidence="2 5">
    <name type="scientific">Puccinia graminis f. sp. tritici</name>
    <dbReference type="NCBI Taxonomy" id="56615"/>
    <lineage>
        <taxon>Eukaryota</taxon>
        <taxon>Fungi</taxon>
        <taxon>Dikarya</taxon>
        <taxon>Basidiomycota</taxon>
        <taxon>Pucciniomycotina</taxon>
        <taxon>Pucciniomycetes</taxon>
        <taxon>Pucciniales</taxon>
        <taxon>Pucciniaceae</taxon>
        <taxon>Puccinia</taxon>
    </lineage>
</organism>
<evidence type="ECO:0000256" key="1">
    <source>
        <dbReference type="SAM" id="MobiDB-lite"/>
    </source>
</evidence>
<dbReference type="AlphaFoldDB" id="A0A5B0N297"/>
<evidence type="ECO:0000313" key="5">
    <source>
        <dbReference type="Proteomes" id="UP000325313"/>
    </source>
</evidence>
<proteinExistence type="predicted"/>
<dbReference type="Gene3D" id="3.80.10.10">
    <property type="entry name" value="Ribonuclease Inhibitor"/>
    <property type="match status" value="1"/>
</dbReference>
<gene>
    <name evidence="3" type="ORF">PGT21_012024</name>
    <name evidence="2" type="ORF">PGTUg99_029487</name>
</gene>
<dbReference type="SUPFAM" id="SSF52047">
    <property type="entry name" value="RNI-like"/>
    <property type="match status" value="1"/>
</dbReference>
<feature type="compositionally biased region" description="Polar residues" evidence="1">
    <location>
        <begin position="498"/>
        <end position="509"/>
    </location>
</feature>
<dbReference type="InterPro" id="IPR032675">
    <property type="entry name" value="LRR_dom_sf"/>
</dbReference>
<protein>
    <recommendedName>
        <fullName evidence="6">F-box domain-containing protein</fullName>
    </recommendedName>
</protein>
<dbReference type="Proteomes" id="UP000324748">
    <property type="component" value="Unassembled WGS sequence"/>
</dbReference>
<feature type="compositionally biased region" description="Acidic residues" evidence="1">
    <location>
        <begin position="472"/>
        <end position="487"/>
    </location>
</feature>
<dbReference type="EMBL" id="VDEP01000438">
    <property type="protein sequence ID" value="KAA1083347.1"/>
    <property type="molecule type" value="Genomic_DNA"/>
</dbReference>